<evidence type="ECO:0000313" key="4">
    <source>
        <dbReference type="EMBL" id="NML25277.1"/>
    </source>
</evidence>
<dbReference type="PANTHER" id="PTHR35936:SF17">
    <property type="entry name" value="ARGININE-BINDING EXTRACELLULAR PROTEIN ARTP"/>
    <property type="match status" value="1"/>
</dbReference>
<dbReference type="Proteomes" id="UP000580043">
    <property type="component" value="Unassembled WGS sequence"/>
</dbReference>
<gene>
    <name evidence="4" type="ORF">HHL15_05960</name>
</gene>
<accession>A0A848FZB5</accession>
<evidence type="ECO:0000256" key="1">
    <source>
        <dbReference type="ARBA" id="ARBA00022729"/>
    </source>
</evidence>
<reference evidence="4 5" key="1">
    <citation type="submission" date="2020-04" db="EMBL/GenBank/DDBJ databases">
        <title>Zoogloea sp. G-4-1-14 isolated from soil.</title>
        <authorList>
            <person name="Dahal R.H."/>
        </authorList>
    </citation>
    <scope>NUCLEOTIDE SEQUENCE [LARGE SCALE GENOMIC DNA]</scope>
    <source>
        <strain evidence="4 5">G-4-1-14</strain>
    </source>
</reference>
<dbReference type="RefSeq" id="WP_169144911.1">
    <property type="nucleotide sequence ID" value="NZ_JABBGA010000003.1"/>
</dbReference>
<dbReference type="SMART" id="SM00062">
    <property type="entry name" value="PBPb"/>
    <property type="match status" value="1"/>
</dbReference>
<comment type="caution">
    <text evidence="4">The sequence shown here is derived from an EMBL/GenBank/DDBJ whole genome shotgun (WGS) entry which is preliminary data.</text>
</comment>
<evidence type="ECO:0000259" key="3">
    <source>
        <dbReference type="SMART" id="SM00062"/>
    </source>
</evidence>
<feature type="chain" id="PRO_5032599781" evidence="2">
    <location>
        <begin position="24"/>
        <end position="262"/>
    </location>
</feature>
<sequence>MTTRTRLLGALLAVLAHSHPAGSAPLPAEQTEGPLTVCLADANPPFSASSLPDGGLDAELARAIGRQLGREIRLVWVTIPNRGGLGKALGQQLGGGACSLFAGIPESGGPNEDLTEKNLMASDGYLETGYVLIAAHGSLRSLDEARRLNRIGVVTATPADLYLFQQQLRRVPHGSNEALLAALAEGSVDAAVLWQPALARARLQGKAPTANGIQLPGASRTRFVLALPRKDPALLARVNAALAHLRTDGSLASILQTHGLAP</sequence>
<feature type="signal peptide" evidence="2">
    <location>
        <begin position="1"/>
        <end position="23"/>
    </location>
</feature>
<dbReference type="InterPro" id="IPR001638">
    <property type="entry name" value="Solute-binding_3/MltF_N"/>
</dbReference>
<evidence type="ECO:0000313" key="5">
    <source>
        <dbReference type="Proteomes" id="UP000580043"/>
    </source>
</evidence>
<keyword evidence="5" id="KW-1185">Reference proteome</keyword>
<dbReference type="Gene3D" id="3.40.190.10">
    <property type="entry name" value="Periplasmic binding protein-like II"/>
    <property type="match status" value="2"/>
</dbReference>
<dbReference type="AlphaFoldDB" id="A0A848FZB5"/>
<organism evidence="4 5">
    <name type="scientific">Zoogloea dura</name>
    <dbReference type="NCBI Taxonomy" id="2728840"/>
    <lineage>
        <taxon>Bacteria</taxon>
        <taxon>Pseudomonadati</taxon>
        <taxon>Pseudomonadota</taxon>
        <taxon>Betaproteobacteria</taxon>
        <taxon>Rhodocyclales</taxon>
        <taxon>Zoogloeaceae</taxon>
        <taxon>Zoogloea</taxon>
    </lineage>
</organism>
<keyword evidence="1 2" id="KW-0732">Signal</keyword>
<dbReference type="EMBL" id="JABBGA010000003">
    <property type="protein sequence ID" value="NML25277.1"/>
    <property type="molecule type" value="Genomic_DNA"/>
</dbReference>
<proteinExistence type="predicted"/>
<name>A0A848FZB5_9RHOO</name>
<protein>
    <submittedName>
        <fullName evidence="4">Transporter substrate-binding domain-containing protein</fullName>
    </submittedName>
</protein>
<dbReference type="PANTHER" id="PTHR35936">
    <property type="entry name" value="MEMBRANE-BOUND LYTIC MUREIN TRANSGLYCOSYLASE F"/>
    <property type="match status" value="1"/>
</dbReference>
<feature type="domain" description="Solute-binding protein family 3/N-terminal" evidence="3">
    <location>
        <begin position="34"/>
        <end position="262"/>
    </location>
</feature>
<dbReference type="SUPFAM" id="SSF53850">
    <property type="entry name" value="Periplasmic binding protein-like II"/>
    <property type="match status" value="1"/>
</dbReference>
<evidence type="ECO:0000256" key="2">
    <source>
        <dbReference type="SAM" id="SignalP"/>
    </source>
</evidence>